<dbReference type="AlphaFoldDB" id="D2R811"/>
<dbReference type="PANTHER" id="PTHR43794:SF11">
    <property type="entry name" value="AMIDOHYDROLASE-RELATED DOMAIN-CONTAINING PROTEIN"/>
    <property type="match status" value="1"/>
</dbReference>
<dbReference type="Gene3D" id="2.30.40.10">
    <property type="entry name" value="Urease, subunit C, domain 1"/>
    <property type="match status" value="1"/>
</dbReference>
<dbReference type="HOGENOM" id="CLU_012358_2_5_0"/>
<keyword evidence="1 3" id="KW-0378">Hydrolase</keyword>
<evidence type="ECO:0000313" key="3">
    <source>
        <dbReference type="EMBL" id="ADB19342.1"/>
    </source>
</evidence>
<evidence type="ECO:0000259" key="2">
    <source>
        <dbReference type="Pfam" id="PF01979"/>
    </source>
</evidence>
<proteinExistence type="predicted"/>
<dbReference type="InterPro" id="IPR032466">
    <property type="entry name" value="Metal_Hydrolase"/>
</dbReference>
<evidence type="ECO:0000256" key="1">
    <source>
        <dbReference type="ARBA" id="ARBA00022801"/>
    </source>
</evidence>
<reference evidence="3 4" key="1">
    <citation type="journal article" date="2009" name="Stand. Genomic Sci.">
        <title>Complete genome sequence of Pirellula staleyi type strain (ATCC 27377).</title>
        <authorList>
            <person name="Clum A."/>
            <person name="Tindall B.J."/>
            <person name="Sikorski J."/>
            <person name="Ivanova N."/>
            <person name="Mavrommatis K."/>
            <person name="Lucas S."/>
            <person name="Glavina del Rio T."/>
            <person name="Nolan M."/>
            <person name="Chen F."/>
            <person name="Tice H."/>
            <person name="Pitluck S."/>
            <person name="Cheng J.F."/>
            <person name="Chertkov O."/>
            <person name="Brettin T."/>
            <person name="Han C."/>
            <person name="Detter J.C."/>
            <person name="Kuske C."/>
            <person name="Bruce D."/>
            <person name="Goodwin L."/>
            <person name="Ovchinikova G."/>
            <person name="Pati A."/>
            <person name="Mikhailova N."/>
            <person name="Chen A."/>
            <person name="Palaniappan K."/>
            <person name="Land M."/>
            <person name="Hauser L."/>
            <person name="Chang Y.J."/>
            <person name="Jeffries C.D."/>
            <person name="Chain P."/>
            <person name="Rohde M."/>
            <person name="Goker M."/>
            <person name="Bristow J."/>
            <person name="Eisen J.A."/>
            <person name="Markowitz V."/>
            <person name="Hugenholtz P."/>
            <person name="Kyrpides N.C."/>
            <person name="Klenk H.P."/>
            <person name="Lapidus A."/>
        </authorList>
    </citation>
    <scope>NUCLEOTIDE SEQUENCE [LARGE SCALE GENOMIC DNA]</scope>
    <source>
        <strain evidence="4">ATCC 27377 / DSM 6068 / ICPB 4128</strain>
    </source>
</reference>
<gene>
    <name evidence="3" type="ordered locus">Psta_4700</name>
</gene>
<dbReference type="SUPFAM" id="SSF51338">
    <property type="entry name" value="Composite domain of metallo-dependent hydrolases"/>
    <property type="match status" value="1"/>
</dbReference>
<dbReference type="SUPFAM" id="SSF51556">
    <property type="entry name" value="Metallo-dependent hydrolases"/>
    <property type="match status" value="1"/>
</dbReference>
<dbReference type="STRING" id="530564.Psta_4700"/>
<dbReference type="GO" id="GO:0016810">
    <property type="term" value="F:hydrolase activity, acting on carbon-nitrogen (but not peptide) bonds"/>
    <property type="evidence" value="ECO:0007669"/>
    <property type="project" value="InterPro"/>
</dbReference>
<dbReference type="OrthoDB" id="9807210at2"/>
<dbReference type="eggNOG" id="COG0402">
    <property type="taxonomic scope" value="Bacteria"/>
</dbReference>
<dbReference type="InterPro" id="IPR050287">
    <property type="entry name" value="MTA/SAH_deaminase"/>
</dbReference>
<accession>D2R811</accession>
<dbReference type="PANTHER" id="PTHR43794">
    <property type="entry name" value="AMINOHYDROLASE SSNA-RELATED"/>
    <property type="match status" value="1"/>
</dbReference>
<organism evidence="3 4">
    <name type="scientific">Pirellula staleyi (strain ATCC 27377 / DSM 6068 / ICPB 4128)</name>
    <name type="common">Pirella staleyi</name>
    <dbReference type="NCBI Taxonomy" id="530564"/>
    <lineage>
        <taxon>Bacteria</taxon>
        <taxon>Pseudomonadati</taxon>
        <taxon>Planctomycetota</taxon>
        <taxon>Planctomycetia</taxon>
        <taxon>Pirellulales</taxon>
        <taxon>Pirellulaceae</taxon>
        <taxon>Pirellula</taxon>
    </lineage>
</organism>
<dbReference type="Pfam" id="PF01979">
    <property type="entry name" value="Amidohydro_1"/>
    <property type="match status" value="1"/>
</dbReference>
<sequence length="409" mass="43991">MPVRIAARYLLPIDAPPIERGVIEIDDAGAILAVRPHAVGEEVTDLGEVAILPAMINAHTHLEFSLLEAPLGQPRMVFGNWIAEVVAHRRARGASGVDLAAEKESALEVGLRDSAAYGVAAVGEIATHPFPFAPFASRATESPRVDAHLFLELLGLSADRVAPLLELAEAHLQQGAGQALRGLSPHAPYTVHPDLLTGAIGLSKKYEATLAMHLAESWDELELLTSHSGPMVDTLRSLGAWNPSAIPRGVTFQSYLEQLAQAHRALVIHGNLLTTSDYAILAQHKQMWVVYCPRTQSYFPHGNYPLAEMLSSGVQVTVGTDSRASTPSLSVWEELQHIAAMHENVPASTILRLGTIEAARALGLDSKLGSITSGKLAKFVAVPISETPHDHEDLYELALQQQPTIVGSW</sequence>
<dbReference type="EMBL" id="CP001848">
    <property type="protein sequence ID" value="ADB19342.1"/>
    <property type="molecule type" value="Genomic_DNA"/>
</dbReference>
<dbReference type="KEGG" id="psl:Psta_4700"/>
<dbReference type="Proteomes" id="UP000001887">
    <property type="component" value="Chromosome"/>
</dbReference>
<evidence type="ECO:0000313" key="4">
    <source>
        <dbReference type="Proteomes" id="UP000001887"/>
    </source>
</evidence>
<name>D2R811_PIRSD</name>
<feature type="domain" description="Amidohydrolase-related" evidence="2">
    <location>
        <begin position="51"/>
        <end position="382"/>
    </location>
</feature>
<dbReference type="InterPro" id="IPR006680">
    <property type="entry name" value="Amidohydro-rel"/>
</dbReference>
<keyword evidence="4" id="KW-1185">Reference proteome</keyword>
<protein>
    <submittedName>
        <fullName evidence="3">Amidohydrolase</fullName>
    </submittedName>
</protein>
<dbReference type="InterPro" id="IPR011059">
    <property type="entry name" value="Metal-dep_hydrolase_composite"/>
</dbReference>
<dbReference type="Gene3D" id="3.20.20.140">
    <property type="entry name" value="Metal-dependent hydrolases"/>
    <property type="match status" value="1"/>
</dbReference>